<dbReference type="Proteomes" id="UP000287651">
    <property type="component" value="Unassembled WGS sequence"/>
</dbReference>
<comment type="caution">
    <text evidence="8">The sequence shown here is derived from an EMBL/GenBank/DDBJ whole genome shotgun (WGS) entry which is preliminary data.</text>
</comment>
<dbReference type="EMBL" id="AMZH03003128">
    <property type="protein sequence ID" value="RRT73312.1"/>
    <property type="molecule type" value="Genomic_DNA"/>
</dbReference>
<evidence type="ECO:0000256" key="2">
    <source>
        <dbReference type="ARBA" id="ARBA00022448"/>
    </source>
</evidence>
<name>A0A427AAR7_ENSVE</name>
<evidence type="ECO:0000256" key="6">
    <source>
        <dbReference type="SAM" id="Phobius"/>
    </source>
</evidence>
<proteinExistence type="predicted"/>
<evidence type="ECO:0000259" key="7">
    <source>
        <dbReference type="Pfam" id="PF01061"/>
    </source>
</evidence>
<feature type="transmembrane region" description="Helical" evidence="6">
    <location>
        <begin position="79"/>
        <end position="101"/>
    </location>
</feature>
<protein>
    <recommendedName>
        <fullName evidence="7">ABC-2 type transporter transmembrane domain-containing protein</fullName>
    </recommendedName>
</protein>
<keyword evidence="5 6" id="KW-0472">Membrane</keyword>
<evidence type="ECO:0000256" key="3">
    <source>
        <dbReference type="ARBA" id="ARBA00022692"/>
    </source>
</evidence>
<dbReference type="InterPro" id="IPR013525">
    <property type="entry name" value="ABC2_TM"/>
</dbReference>
<reference evidence="8 9" key="1">
    <citation type="journal article" date="2014" name="Agronomy (Basel)">
        <title>A Draft Genome Sequence for Ensete ventricosum, the Drought-Tolerant Tree Against Hunger.</title>
        <authorList>
            <person name="Harrison J."/>
            <person name="Moore K.A."/>
            <person name="Paszkiewicz K."/>
            <person name="Jones T."/>
            <person name="Grant M."/>
            <person name="Ambacheew D."/>
            <person name="Muzemil S."/>
            <person name="Studholme D.J."/>
        </authorList>
    </citation>
    <scope>NUCLEOTIDE SEQUENCE [LARGE SCALE GENOMIC DNA]</scope>
</reference>
<feature type="transmembrane region" description="Helical" evidence="6">
    <location>
        <begin position="50"/>
        <end position="72"/>
    </location>
</feature>
<keyword evidence="3 6" id="KW-0812">Transmembrane</keyword>
<comment type="subcellular location">
    <subcellularLocation>
        <location evidence="1">Membrane</location>
        <topology evidence="1">Multi-pass membrane protein</topology>
    </subcellularLocation>
</comment>
<dbReference type="PANTHER" id="PTHR19241">
    <property type="entry name" value="ATP-BINDING CASSETTE TRANSPORTER"/>
    <property type="match status" value="1"/>
</dbReference>
<evidence type="ECO:0000313" key="9">
    <source>
        <dbReference type="Proteomes" id="UP000287651"/>
    </source>
</evidence>
<feature type="transmembrane region" description="Helical" evidence="6">
    <location>
        <begin position="107"/>
        <end position="127"/>
    </location>
</feature>
<dbReference type="AlphaFoldDB" id="A0A427AAR7"/>
<evidence type="ECO:0000256" key="5">
    <source>
        <dbReference type="ARBA" id="ARBA00023136"/>
    </source>
</evidence>
<feature type="domain" description="ABC-2 type transporter transmembrane" evidence="7">
    <location>
        <begin position="1"/>
        <end position="128"/>
    </location>
</feature>
<accession>A0A427AAR7</accession>
<sequence>MYLATIFTGINNCSPVLPFVSIERTVQYRENFAGMYSPWAYSLAQVAIEIPYVLVEVVLFMIIAYPAIGYYWTASKLFWFFYTMLCTLLYYVYLGMLLVSLTPNVQVASIMASVCYTLFNLFSGFIVPGPVSTTHSHPSNPFLSI</sequence>
<evidence type="ECO:0000313" key="8">
    <source>
        <dbReference type="EMBL" id="RRT73312.1"/>
    </source>
</evidence>
<evidence type="ECO:0000256" key="4">
    <source>
        <dbReference type="ARBA" id="ARBA00022989"/>
    </source>
</evidence>
<dbReference type="GO" id="GO:0140359">
    <property type="term" value="F:ABC-type transporter activity"/>
    <property type="evidence" value="ECO:0007669"/>
    <property type="project" value="InterPro"/>
</dbReference>
<keyword evidence="4 6" id="KW-1133">Transmembrane helix</keyword>
<dbReference type="GO" id="GO:0005886">
    <property type="term" value="C:plasma membrane"/>
    <property type="evidence" value="ECO:0007669"/>
    <property type="project" value="UniProtKB-ARBA"/>
</dbReference>
<evidence type="ECO:0000256" key="1">
    <source>
        <dbReference type="ARBA" id="ARBA00004141"/>
    </source>
</evidence>
<keyword evidence="2" id="KW-0813">Transport</keyword>
<dbReference type="Pfam" id="PF01061">
    <property type="entry name" value="ABC2_membrane"/>
    <property type="match status" value="1"/>
</dbReference>
<gene>
    <name evidence="8" type="ORF">B296_00003214</name>
</gene>
<organism evidence="8 9">
    <name type="scientific">Ensete ventricosum</name>
    <name type="common">Abyssinian banana</name>
    <name type="synonym">Musa ensete</name>
    <dbReference type="NCBI Taxonomy" id="4639"/>
    <lineage>
        <taxon>Eukaryota</taxon>
        <taxon>Viridiplantae</taxon>
        <taxon>Streptophyta</taxon>
        <taxon>Embryophyta</taxon>
        <taxon>Tracheophyta</taxon>
        <taxon>Spermatophyta</taxon>
        <taxon>Magnoliopsida</taxon>
        <taxon>Liliopsida</taxon>
        <taxon>Zingiberales</taxon>
        <taxon>Musaceae</taxon>
        <taxon>Ensete</taxon>
    </lineage>
</organism>